<sequence length="229" mass="25752">MSNLAIIPARGGSKGIPKKNIKEIAGKPLIAWSIEQALNSSSIDRVIVSTDCEDIAAVAREYGAEVPFMRPAHLANDTAATEPALLHTLEWLAEHESYHPEYNVLLQATSPVRKDDAIDSAIRKIIEKKADSLLSVCEFWHFLWENEDNPKANYDYLNRPRRQDIKPENIKLKENGSIYVTKSEILLSTGNRLGGKVVAHKMSEEESFEIDTMLDWAVVEVILKNWSGR</sequence>
<proteinExistence type="predicted"/>
<dbReference type="SUPFAM" id="SSF53448">
    <property type="entry name" value="Nucleotide-diphospho-sugar transferases"/>
    <property type="match status" value="1"/>
</dbReference>
<dbReference type="InterPro" id="IPR029044">
    <property type="entry name" value="Nucleotide-diphossugar_trans"/>
</dbReference>
<dbReference type="EMBL" id="AB924548">
    <property type="protein sequence ID" value="BAT23180.1"/>
    <property type="molecule type" value="Genomic_DNA"/>
</dbReference>
<organism evidence="1">
    <name type="scientific">Klebsiella sp. D5050</name>
    <dbReference type="NCBI Taxonomy" id="1497792"/>
    <lineage>
        <taxon>Bacteria</taxon>
        <taxon>Pseudomonadati</taxon>
        <taxon>Pseudomonadota</taxon>
        <taxon>Gammaproteobacteria</taxon>
        <taxon>Enterobacterales</taxon>
        <taxon>Enterobacteriaceae</taxon>
        <taxon>Klebsiella/Raoultella group</taxon>
        <taxon>Klebsiella</taxon>
    </lineage>
</organism>
<dbReference type="CDD" id="cd02513">
    <property type="entry name" value="CMP-NeuAc_Synthase"/>
    <property type="match status" value="1"/>
</dbReference>
<dbReference type="AlphaFoldDB" id="A0A0P0YPT3"/>
<dbReference type="PANTHER" id="PTHR21485">
    <property type="entry name" value="HAD SUPERFAMILY MEMBERS CMAS AND KDSC"/>
    <property type="match status" value="1"/>
</dbReference>
<dbReference type="GO" id="GO:0008781">
    <property type="term" value="F:N-acylneuraminate cytidylyltransferase activity"/>
    <property type="evidence" value="ECO:0007669"/>
    <property type="project" value="TreeGrafter"/>
</dbReference>
<dbReference type="InterPro" id="IPR003329">
    <property type="entry name" value="Cytidylyl_trans"/>
</dbReference>
<dbReference type="InterPro" id="IPR050793">
    <property type="entry name" value="CMP-NeuNAc_synthase"/>
</dbReference>
<name>A0A0P0YPT3_9ENTR</name>
<evidence type="ECO:0000313" key="1">
    <source>
        <dbReference type="EMBL" id="BAT23180.1"/>
    </source>
</evidence>
<accession>A0A0P0YPT3</accession>
<reference evidence="1" key="1">
    <citation type="submission" date="2014-04" db="EMBL/GenBank/DDBJ databases">
        <authorList>
            <person name="Harrison E."/>
        </authorList>
    </citation>
    <scope>NUCLEOTIDE SEQUENCE</scope>
    <source>
        <strain evidence="1">D5050</strain>
    </source>
</reference>
<protein>
    <submittedName>
        <fullName evidence="1">CMP-N-acetylneuraminic acid synthetase</fullName>
    </submittedName>
</protein>
<dbReference type="Pfam" id="PF02348">
    <property type="entry name" value="CTP_transf_3"/>
    <property type="match status" value="1"/>
</dbReference>
<reference evidence="1" key="2">
    <citation type="journal article" date="2015" name="Sci. Rep.">
        <title>Genetic analysis of capsular polysaccharide synthesis gene clusters in 79 capsular types of Klebsiella spp.</title>
        <authorList>
            <person name="Pan Y.J."/>
            <person name="Lin T.L."/>
            <person name="Chen C.T."/>
            <person name="Chen Y.Y."/>
            <person name="Hsieh P.F."/>
            <person name="Hsu C.R."/>
            <person name="Wu M.C."/>
            <person name="Wang J.T."/>
        </authorList>
    </citation>
    <scope>NUCLEOTIDE SEQUENCE</scope>
    <source>
        <strain evidence="1">D5050</strain>
    </source>
</reference>
<dbReference type="Gene3D" id="3.90.550.10">
    <property type="entry name" value="Spore Coat Polysaccharide Biosynthesis Protein SpsA, Chain A"/>
    <property type="match status" value="1"/>
</dbReference>
<gene>
    <name evidence="1" type="primary">HG292</name>
</gene>
<dbReference type="PANTHER" id="PTHR21485:SF3">
    <property type="entry name" value="N-ACYLNEURAMINATE CYTIDYLYLTRANSFERASE"/>
    <property type="match status" value="1"/>
</dbReference>